<proteinExistence type="predicted"/>
<dbReference type="Proteomes" id="UP000038802">
    <property type="component" value="Unassembled WGS sequence"/>
</dbReference>
<dbReference type="EMBL" id="CFOE01000326">
    <property type="protein sequence ID" value="CFE40306.1"/>
    <property type="molecule type" value="Genomic_DNA"/>
</dbReference>
<accession>A0A0T7LWS5</accession>
<reference evidence="8" key="3">
    <citation type="submission" date="2015-03" db="EMBL/GenBank/DDBJ databases">
        <authorList>
            <consortium name="Pathogen Informatics"/>
            <person name="Murphy D."/>
        </authorList>
    </citation>
    <scope>NUCLEOTIDE SEQUENCE</scope>
    <source>
        <strain evidence="8">N09902308</strain>
    </source>
</reference>
<evidence type="ECO:0000313" key="1">
    <source>
        <dbReference type="EMBL" id="CFE40306.1"/>
    </source>
</evidence>
<dbReference type="EMBL" id="CNFT01001456">
    <property type="protein sequence ID" value="CKT31740.1"/>
    <property type="molecule type" value="Genomic_DNA"/>
</dbReference>
<evidence type="ECO:0000313" key="10">
    <source>
        <dbReference type="Proteomes" id="UP000039021"/>
    </source>
</evidence>
<dbReference type="Proteomes" id="UP000045842">
    <property type="component" value="Unassembled WGS sequence"/>
</dbReference>
<dbReference type="EMBL" id="CSAD01000440">
    <property type="protein sequence ID" value="COV99233.1"/>
    <property type="molecule type" value="Genomic_DNA"/>
</dbReference>
<dbReference type="EMBL" id="CFOH01000477">
    <property type="protein sequence ID" value="CFE58232.1"/>
    <property type="molecule type" value="Genomic_DNA"/>
</dbReference>
<evidence type="ECO:0000313" key="5">
    <source>
        <dbReference type="EMBL" id="COW67948.1"/>
    </source>
</evidence>
<evidence type="ECO:0000313" key="3">
    <source>
        <dbReference type="EMBL" id="CKT31740.1"/>
    </source>
</evidence>
<reference evidence="5" key="2">
    <citation type="submission" date="2015-03" db="EMBL/GenBank/DDBJ databases">
        <authorList>
            <person name="Murphy D."/>
        </authorList>
    </citation>
    <scope>NUCLEOTIDE SEQUENCE [LARGE SCALE GENOMIC DNA]</scope>
    <source>
        <strain evidence="5">K00500041</strain>
    </source>
</reference>
<evidence type="ECO:0000313" key="7">
    <source>
        <dbReference type="EMBL" id="COX66083.1"/>
    </source>
</evidence>
<evidence type="ECO:0000313" key="8">
    <source>
        <dbReference type="EMBL" id="COZ77492.1"/>
    </source>
</evidence>
<sequence length="145" mass="16580">MRNAEHAEPAGLVFDQLQIGPSQLDSGQRGDLSGIDRIHLLEAVSDEWVFARHARFGVTQPRGDGHRLHRQAGDRWYVRAHLGPHVSTVDQDGWSAVDHEWGQHLKRLVPLHHAQSGQHLHVRKVLSGCRHPAPLRVRRRRILLW</sequence>
<name>A0A0T7LWS5_MYCTX</name>
<dbReference type="Proteomes" id="UP000046947">
    <property type="component" value="Unassembled WGS sequence"/>
</dbReference>
<reference evidence="9 10" key="1">
    <citation type="submission" date="2015-03" db="EMBL/GenBank/DDBJ databases">
        <authorList>
            <consortium name="Pathogen Informatics"/>
        </authorList>
    </citation>
    <scope>NUCLEOTIDE SEQUENCE [LARGE SCALE GENOMIC DNA]</scope>
    <source>
        <strain evidence="3 16">Bir 185</strain>
        <strain evidence="4 12">G09801536</strain>
        <strain evidence="1 14">G09901357</strain>
        <strain evidence="2 13">H09601792</strain>
        <strain evidence="9">K00500041</strain>
        <strain evidence="7 11">M09401471</strain>
        <strain evidence="10">N09902308</strain>
        <strain evidence="6 15">P00601463</strain>
    </source>
</reference>
<dbReference type="AlphaFoldDB" id="A0A0T7LWS5"/>
<evidence type="ECO:0000313" key="6">
    <source>
        <dbReference type="EMBL" id="COW70590.1"/>
    </source>
</evidence>
<organism evidence="5 9">
    <name type="scientific">Mycobacterium tuberculosis</name>
    <dbReference type="NCBI Taxonomy" id="1773"/>
    <lineage>
        <taxon>Bacteria</taxon>
        <taxon>Bacillati</taxon>
        <taxon>Actinomycetota</taxon>
        <taxon>Actinomycetes</taxon>
        <taxon>Mycobacteriales</taxon>
        <taxon>Mycobacteriaceae</taxon>
        <taxon>Mycobacterium</taxon>
        <taxon>Mycobacterium tuberculosis complex</taxon>
    </lineage>
</organism>
<dbReference type="Proteomes" id="UP000050164">
    <property type="component" value="Unassembled WGS sequence"/>
</dbReference>
<dbReference type="Proteomes" id="UP000044938">
    <property type="component" value="Unassembled WGS sequence"/>
</dbReference>
<dbReference type="EMBL" id="CSAE01000636">
    <property type="protein sequence ID" value="COW67948.1"/>
    <property type="molecule type" value="Genomic_DNA"/>
</dbReference>
<dbReference type="EMBL" id="CSBK01002385">
    <property type="protein sequence ID" value="COZ77492.1"/>
    <property type="molecule type" value="Genomic_DNA"/>
</dbReference>
<evidence type="ECO:0000313" key="15">
    <source>
        <dbReference type="Proteomes" id="UP000048600"/>
    </source>
</evidence>
<evidence type="ECO:0000313" key="2">
    <source>
        <dbReference type="EMBL" id="CFE58232.1"/>
    </source>
</evidence>
<dbReference type="Proteomes" id="UP000048289">
    <property type="component" value="Unassembled WGS sequence"/>
</dbReference>
<protein>
    <submittedName>
        <fullName evidence="5">Uncharacterized protein</fullName>
    </submittedName>
</protein>
<gene>
    <name evidence="4" type="ORF">ERS007679_02862</name>
    <name evidence="1" type="ORF">ERS007681_02459</name>
    <name evidence="2" type="ORF">ERS007688_02679</name>
    <name evidence="5" type="ORF">ERS007703_04036</name>
    <name evidence="7" type="ORF">ERS007720_04771</name>
    <name evidence="8" type="ORF">ERS007739_04117</name>
    <name evidence="6" type="ORF">ERS007741_02988</name>
    <name evidence="3" type="ORF">ERS027659_04241</name>
</gene>
<dbReference type="Proteomes" id="UP000039021">
    <property type="component" value="Unassembled WGS sequence"/>
</dbReference>
<evidence type="ECO:0000313" key="9">
    <source>
        <dbReference type="Proteomes" id="UP000038802"/>
    </source>
</evidence>
<evidence type="ECO:0000313" key="12">
    <source>
        <dbReference type="Proteomes" id="UP000045842"/>
    </source>
</evidence>
<dbReference type="EMBL" id="CSAJ01001149">
    <property type="protein sequence ID" value="COX66083.1"/>
    <property type="molecule type" value="Genomic_DNA"/>
</dbReference>
<dbReference type="Proteomes" id="UP000048600">
    <property type="component" value="Unassembled WGS sequence"/>
</dbReference>
<evidence type="ECO:0000313" key="4">
    <source>
        <dbReference type="EMBL" id="COV99233.1"/>
    </source>
</evidence>
<evidence type="ECO:0000313" key="16">
    <source>
        <dbReference type="Proteomes" id="UP000050164"/>
    </source>
</evidence>
<evidence type="ECO:0000313" key="11">
    <source>
        <dbReference type="Proteomes" id="UP000044938"/>
    </source>
</evidence>
<evidence type="ECO:0000313" key="13">
    <source>
        <dbReference type="Proteomes" id="UP000046947"/>
    </source>
</evidence>
<evidence type="ECO:0000313" key="14">
    <source>
        <dbReference type="Proteomes" id="UP000048289"/>
    </source>
</evidence>
<dbReference type="EMBL" id="CHKL01000399">
    <property type="protein sequence ID" value="COW70590.1"/>
    <property type="molecule type" value="Genomic_DNA"/>
</dbReference>